<dbReference type="GO" id="GO:0004750">
    <property type="term" value="F:D-ribulose-phosphate 3-epimerase activity"/>
    <property type="evidence" value="ECO:0007669"/>
    <property type="project" value="UniProtKB-UniRule"/>
</dbReference>
<sequence>MFTEPKIAPSILSADFMNMARDVAEIEEGGAAFVHVDVMDGHFVPNLTLGVPFVAGLKKITKLPLDVHLMISNPLEQLPWYLEHTPDIVTVHAEALNADAGQFDLAIDMIHDAGCKAAIAMKPDYDVELIKPYIAKLDMVLPMSVFPGFSGQSYIQGTEAKVARIVEMAREAGVSPLIEVDGGLKANDPTRAVCAAGCDVLVAGSGVFGASDRAAAIAEMKVVAAEAQKNGFVAPWTNDVQA</sequence>
<evidence type="ECO:0000256" key="4">
    <source>
        <dbReference type="ARBA" id="ARBA00001947"/>
    </source>
</evidence>
<comment type="cofactor">
    <cofactor evidence="4">
        <name>Zn(2+)</name>
        <dbReference type="ChEBI" id="CHEBI:29105"/>
    </cofactor>
</comment>
<dbReference type="PIRSF" id="PIRSF001461">
    <property type="entry name" value="RPE"/>
    <property type="match status" value="1"/>
</dbReference>
<keyword evidence="13" id="KW-0170">Cobalt</keyword>
<dbReference type="AlphaFoldDB" id="A0A369LQ46"/>
<evidence type="ECO:0000256" key="3">
    <source>
        <dbReference type="ARBA" id="ARBA00001941"/>
    </source>
</evidence>
<keyword evidence="8 10" id="KW-0479">Metal-binding</keyword>
<dbReference type="FunFam" id="3.20.20.70:FF:000004">
    <property type="entry name" value="Ribulose-phosphate 3-epimerase"/>
    <property type="match status" value="1"/>
</dbReference>
<proteinExistence type="inferred from homology"/>
<comment type="catalytic activity">
    <reaction evidence="1 10 11">
        <text>D-ribulose 5-phosphate = D-xylulose 5-phosphate</text>
        <dbReference type="Rhea" id="RHEA:13677"/>
        <dbReference type="ChEBI" id="CHEBI:57737"/>
        <dbReference type="ChEBI" id="CHEBI:58121"/>
        <dbReference type="EC" id="5.1.3.1"/>
    </reaction>
</comment>
<dbReference type="RefSeq" id="WP_114615113.1">
    <property type="nucleotide sequence ID" value="NZ_PPTO01000003.1"/>
</dbReference>
<evidence type="ECO:0000256" key="5">
    <source>
        <dbReference type="ARBA" id="ARBA00001954"/>
    </source>
</evidence>
<evidence type="ECO:0000256" key="8">
    <source>
        <dbReference type="ARBA" id="ARBA00022723"/>
    </source>
</evidence>
<comment type="cofactor">
    <cofactor evidence="3">
        <name>Co(2+)</name>
        <dbReference type="ChEBI" id="CHEBI:48828"/>
    </cofactor>
</comment>
<dbReference type="EC" id="5.1.3.1" evidence="7 10"/>
<reference evidence="15 16" key="1">
    <citation type="journal article" date="2018" name="Elife">
        <title>Discovery and characterization of a prevalent human gut bacterial enzyme sufficient for the inactivation of a family of plant toxins.</title>
        <authorList>
            <person name="Koppel N."/>
            <person name="Bisanz J.E."/>
            <person name="Pandelia M.E."/>
            <person name="Turnbaugh P.J."/>
            <person name="Balskus E.P."/>
        </authorList>
    </citation>
    <scope>NUCLEOTIDE SEQUENCE [LARGE SCALE GENOMIC DNA]</scope>
    <source>
        <strain evidence="15 16">OB21 GAM31</strain>
    </source>
</reference>
<comment type="cofactor">
    <cofactor evidence="5">
        <name>Fe(2+)</name>
        <dbReference type="ChEBI" id="CHEBI:29033"/>
    </cofactor>
</comment>
<dbReference type="PROSITE" id="PS01085">
    <property type="entry name" value="RIBUL_P_3_EPIMER_1"/>
    <property type="match status" value="1"/>
</dbReference>
<dbReference type="Pfam" id="PF00834">
    <property type="entry name" value="Ribul_P_3_epim"/>
    <property type="match status" value="1"/>
</dbReference>
<evidence type="ECO:0000256" key="11">
    <source>
        <dbReference type="PIRNR" id="PIRNR001461"/>
    </source>
</evidence>
<dbReference type="InterPro" id="IPR000056">
    <property type="entry name" value="Ribul_P_3_epim-like"/>
</dbReference>
<comment type="cofactor">
    <cofactor evidence="2">
        <name>Mn(2+)</name>
        <dbReference type="ChEBI" id="CHEBI:29035"/>
    </cofactor>
</comment>
<dbReference type="Proteomes" id="UP000253975">
    <property type="component" value="Unassembled WGS sequence"/>
</dbReference>
<dbReference type="SUPFAM" id="SSF51366">
    <property type="entry name" value="Ribulose-phoshate binding barrel"/>
    <property type="match status" value="1"/>
</dbReference>
<dbReference type="NCBIfam" id="NF004076">
    <property type="entry name" value="PRK05581.1-4"/>
    <property type="match status" value="1"/>
</dbReference>
<evidence type="ECO:0000256" key="14">
    <source>
        <dbReference type="PIRSR" id="PIRSR001461-3"/>
    </source>
</evidence>
<dbReference type="CDD" id="cd00429">
    <property type="entry name" value="RPE"/>
    <property type="match status" value="1"/>
</dbReference>
<dbReference type="Gene3D" id="3.20.20.70">
    <property type="entry name" value="Aldolase class I"/>
    <property type="match status" value="1"/>
</dbReference>
<keyword evidence="9 10" id="KW-0413">Isomerase</keyword>
<evidence type="ECO:0000256" key="13">
    <source>
        <dbReference type="PIRSR" id="PIRSR001461-2"/>
    </source>
</evidence>
<feature type="binding site" evidence="10 13">
    <location>
        <position position="37"/>
    </location>
    <ligand>
        <name>a divalent metal cation</name>
        <dbReference type="ChEBI" id="CHEBI:60240"/>
    </ligand>
</feature>
<feature type="binding site" evidence="10 14">
    <location>
        <position position="10"/>
    </location>
    <ligand>
        <name>substrate</name>
    </ligand>
</feature>
<feature type="active site" description="Proton donor" evidence="10 12">
    <location>
        <position position="181"/>
    </location>
</feature>
<dbReference type="HAMAP" id="MF_02227">
    <property type="entry name" value="RPE"/>
    <property type="match status" value="1"/>
</dbReference>
<keyword evidence="13" id="KW-0862">Zinc</keyword>
<evidence type="ECO:0000256" key="10">
    <source>
        <dbReference type="HAMAP-Rule" id="MF_02227"/>
    </source>
</evidence>
<dbReference type="InterPro" id="IPR011060">
    <property type="entry name" value="RibuloseP-bd_barrel"/>
</dbReference>
<keyword evidence="13" id="KW-0464">Manganese</keyword>
<organism evidence="15 16">
    <name type="scientific">Slackia isoflavoniconvertens</name>
    <dbReference type="NCBI Taxonomy" id="572010"/>
    <lineage>
        <taxon>Bacteria</taxon>
        <taxon>Bacillati</taxon>
        <taxon>Actinomycetota</taxon>
        <taxon>Coriobacteriia</taxon>
        <taxon>Eggerthellales</taxon>
        <taxon>Eggerthellaceae</taxon>
        <taxon>Slackia</taxon>
    </lineage>
</organism>
<evidence type="ECO:0000256" key="9">
    <source>
        <dbReference type="ARBA" id="ARBA00023235"/>
    </source>
</evidence>
<evidence type="ECO:0000256" key="6">
    <source>
        <dbReference type="ARBA" id="ARBA00009541"/>
    </source>
</evidence>
<comment type="pathway">
    <text evidence="10">Carbohydrate degradation.</text>
</comment>
<evidence type="ECO:0000256" key="7">
    <source>
        <dbReference type="ARBA" id="ARBA00013188"/>
    </source>
</evidence>
<evidence type="ECO:0000313" key="15">
    <source>
        <dbReference type="EMBL" id="RDB60376.1"/>
    </source>
</evidence>
<feature type="binding site" evidence="10 13">
    <location>
        <position position="68"/>
    </location>
    <ligand>
        <name>a divalent metal cation</name>
        <dbReference type="ChEBI" id="CHEBI:60240"/>
    </ligand>
</feature>
<feature type="binding site" evidence="10">
    <location>
        <begin position="181"/>
        <end position="183"/>
    </location>
    <ligand>
        <name>substrate</name>
    </ligand>
</feature>
<feature type="binding site" evidence="10 13">
    <location>
        <position position="181"/>
    </location>
    <ligand>
        <name>a divalent metal cation</name>
        <dbReference type="ChEBI" id="CHEBI:60240"/>
    </ligand>
</feature>
<dbReference type="GO" id="GO:0006098">
    <property type="term" value="P:pentose-phosphate shunt"/>
    <property type="evidence" value="ECO:0007669"/>
    <property type="project" value="UniProtKB-UniRule"/>
</dbReference>
<dbReference type="GO" id="GO:0005737">
    <property type="term" value="C:cytoplasm"/>
    <property type="evidence" value="ECO:0007669"/>
    <property type="project" value="UniProtKB-ARBA"/>
</dbReference>
<evidence type="ECO:0000256" key="12">
    <source>
        <dbReference type="PIRSR" id="PIRSR001461-1"/>
    </source>
</evidence>
<feature type="active site" description="Proton acceptor" evidence="10 12">
    <location>
        <position position="37"/>
    </location>
</feature>
<dbReference type="GO" id="GO:0046872">
    <property type="term" value="F:metal ion binding"/>
    <property type="evidence" value="ECO:0007669"/>
    <property type="project" value="UniProtKB-UniRule"/>
</dbReference>
<comment type="function">
    <text evidence="10">Catalyzes the reversible epimerization of D-ribulose 5-phosphate to D-xylulose 5-phosphate.</text>
</comment>
<comment type="similarity">
    <text evidence="6 10 11">Belongs to the ribulose-phosphate 3-epimerase family.</text>
</comment>
<comment type="cofactor">
    <cofactor evidence="10 13">
        <name>a divalent metal cation</name>
        <dbReference type="ChEBI" id="CHEBI:60240"/>
    </cofactor>
    <text evidence="10 13">Binds 1 divalent metal cation per subunit.</text>
</comment>
<evidence type="ECO:0000256" key="1">
    <source>
        <dbReference type="ARBA" id="ARBA00001782"/>
    </source>
</evidence>
<evidence type="ECO:0000256" key="2">
    <source>
        <dbReference type="ARBA" id="ARBA00001936"/>
    </source>
</evidence>
<dbReference type="EMBL" id="PPTO01000003">
    <property type="protein sequence ID" value="RDB60376.1"/>
    <property type="molecule type" value="Genomic_DNA"/>
</dbReference>
<feature type="binding site" evidence="10 14">
    <location>
        <begin position="204"/>
        <end position="205"/>
    </location>
    <ligand>
        <name>substrate</name>
    </ligand>
</feature>
<keyword evidence="10 11" id="KW-0119">Carbohydrate metabolism</keyword>
<feature type="binding site" evidence="14">
    <location>
        <position position="183"/>
    </location>
    <ligand>
        <name>substrate</name>
    </ligand>
</feature>
<dbReference type="PANTHER" id="PTHR11749">
    <property type="entry name" value="RIBULOSE-5-PHOSPHATE-3-EPIMERASE"/>
    <property type="match status" value="1"/>
</dbReference>
<dbReference type="NCBIfam" id="TIGR01163">
    <property type="entry name" value="rpe"/>
    <property type="match status" value="1"/>
</dbReference>
<dbReference type="GO" id="GO:0019323">
    <property type="term" value="P:pentose catabolic process"/>
    <property type="evidence" value="ECO:0007669"/>
    <property type="project" value="UniProtKB-UniRule"/>
</dbReference>
<feature type="binding site" evidence="10 14">
    <location>
        <position position="68"/>
    </location>
    <ligand>
        <name>substrate</name>
    </ligand>
</feature>
<accession>A0A369LQ46</accession>
<protein>
    <recommendedName>
        <fullName evidence="7 10">Ribulose-phosphate 3-epimerase</fullName>
        <ecNumber evidence="7 10">5.1.3.1</ecNumber>
    </recommendedName>
</protein>
<evidence type="ECO:0000313" key="16">
    <source>
        <dbReference type="Proteomes" id="UP000253975"/>
    </source>
</evidence>
<comment type="caution">
    <text evidence="15">The sequence shown here is derived from an EMBL/GenBank/DDBJ whole genome shotgun (WGS) entry which is preliminary data.</text>
</comment>
<dbReference type="InterPro" id="IPR013785">
    <property type="entry name" value="Aldolase_TIM"/>
</dbReference>
<feature type="binding site" evidence="10 13">
    <location>
        <position position="35"/>
    </location>
    <ligand>
        <name>a divalent metal cation</name>
        <dbReference type="ChEBI" id="CHEBI:60240"/>
    </ligand>
</feature>
<gene>
    <name evidence="10 15" type="primary">rpe</name>
    <name evidence="15" type="ORF">C1881_03080</name>
</gene>
<dbReference type="InterPro" id="IPR026019">
    <property type="entry name" value="Ribul_P_3_epim"/>
</dbReference>
<name>A0A369LQ46_9ACTN</name>
<feature type="binding site" evidence="10 14">
    <location>
        <begin position="148"/>
        <end position="151"/>
    </location>
    <ligand>
        <name>substrate</name>
    </ligand>
</feature>